<proteinExistence type="predicted"/>
<dbReference type="Proteomes" id="UP000280417">
    <property type="component" value="Unassembled WGS sequence"/>
</dbReference>
<evidence type="ECO:0000313" key="2">
    <source>
        <dbReference type="EMBL" id="RLE13209.1"/>
    </source>
</evidence>
<reference evidence="2 3" key="1">
    <citation type="submission" date="2018-06" db="EMBL/GenBank/DDBJ databases">
        <title>Extensive metabolic versatility and redundancy in microbially diverse, dynamic hydrothermal sediments.</title>
        <authorList>
            <person name="Dombrowski N."/>
            <person name="Teske A."/>
            <person name="Baker B.J."/>
        </authorList>
    </citation>
    <scope>NUCLEOTIDE SEQUENCE [LARGE SCALE GENOMIC DNA]</scope>
    <source>
        <strain evidence="2">B3_G15</strain>
    </source>
</reference>
<dbReference type="NCBIfam" id="TIGR02605">
    <property type="entry name" value="CxxC_CxxC_SSSS"/>
    <property type="match status" value="1"/>
</dbReference>
<comment type="caution">
    <text evidence="2">The sequence shown here is derived from an EMBL/GenBank/DDBJ whole genome shotgun (WGS) entry which is preliminary data.</text>
</comment>
<dbReference type="SMART" id="SM00834">
    <property type="entry name" value="CxxC_CXXC_SSSS"/>
    <property type="match status" value="1"/>
</dbReference>
<feature type="domain" description="Putative regulatory protein FmdB zinc ribbon" evidence="1">
    <location>
        <begin position="1"/>
        <end position="43"/>
    </location>
</feature>
<name>A0A662DGE5_UNCAE</name>
<accession>A0A662DGE5</accession>
<dbReference type="AlphaFoldDB" id="A0A662DGE5"/>
<evidence type="ECO:0000259" key="1">
    <source>
        <dbReference type="SMART" id="SM00834"/>
    </source>
</evidence>
<sequence length="74" mass="8128">MPLYRYKCEKCGSITQILEGVGKGSNKIRCRSCGSDKLVKLLPASLSVRSSEPIVSECCGMTNPCDNPKRCCQR</sequence>
<protein>
    <recommendedName>
        <fullName evidence="1">Putative regulatory protein FmdB zinc ribbon domain-containing protein</fullName>
    </recommendedName>
</protein>
<dbReference type="EMBL" id="QMQA01000110">
    <property type="protein sequence ID" value="RLE13209.1"/>
    <property type="molecule type" value="Genomic_DNA"/>
</dbReference>
<dbReference type="InterPro" id="IPR013429">
    <property type="entry name" value="Regulatory_FmdB_Zinc_ribbon"/>
</dbReference>
<dbReference type="Gene3D" id="2.20.28.30">
    <property type="entry name" value="RNA polymerase ii, chain L"/>
    <property type="match status" value="1"/>
</dbReference>
<dbReference type="Pfam" id="PF09723">
    <property type="entry name" value="Zn_ribbon_8"/>
    <property type="match status" value="1"/>
</dbReference>
<gene>
    <name evidence="2" type="ORF">DRJ04_04775</name>
</gene>
<evidence type="ECO:0000313" key="3">
    <source>
        <dbReference type="Proteomes" id="UP000280417"/>
    </source>
</evidence>
<organism evidence="2 3">
    <name type="scientific">Aerophobetes bacterium</name>
    <dbReference type="NCBI Taxonomy" id="2030807"/>
    <lineage>
        <taxon>Bacteria</taxon>
        <taxon>Candidatus Aerophobota</taxon>
    </lineage>
</organism>